<accession>A0ACB7YTU3</accession>
<gene>
    <name evidence="1" type="ORF">Vadar_008086</name>
</gene>
<dbReference type="EMBL" id="CM037153">
    <property type="protein sequence ID" value="KAH7857015.1"/>
    <property type="molecule type" value="Genomic_DNA"/>
</dbReference>
<evidence type="ECO:0000313" key="1">
    <source>
        <dbReference type="EMBL" id="KAH7857015.1"/>
    </source>
</evidence>
<proteinExistence type="predicted"/>
<comment type="caution">
    <text evidence="1">The sequence shown here is derived from an EMBL/GenBank/DDBJ whole genome shotgun (WGS) entry which is preliminary data.</text>
</comment>
<organism evidence="1 2">
    <name type="scientific">Vaccinium darrowii</name>
    <dbReference type="NCBI Taxonomy" id="229202"/>
    <lineage>
        <taxon>Eukaryota</taxon>
        <taxon>Viridiplantae</taxon>
        <taxon>Streptophyta</taxon>
        <taxon>Embryophyta</taxon>
        <taxon>Tracheophyta</taxon>
        <taxon>Spermatophyta</taxon>
        <taxon>Magnoliopsida</taxon>
        <taxon>eudicotyledons</taxon>
        <taxon>Gunneridae</taxon>
        <taxon>Pentapetalae</taxon>
        <taxon>asterids</taxon>
        <taxon>Ericales</taxon>
        <taxon>Ericaceae</taxon>
        <taxon>Vaccinioideae</taxon>
        <taxon>Vaccinieae</taxon>
        <taxon>Vaccinium</taxon>
    </lineage>
</organism>
<reference evidence="1 2" key="1">
    <citation type="journal article" date="2021" name="Hortic Res">
        <title>High-quality reference genome and annotation aids understanding of berry development for evergreen blueberry (Vaccinium darrowii).</title>
        <authorList>
            <person name="Yu J."/>
            <person name="Hulse-Kemp A.M."/>
            <person name="Babiker E."/>
            <person name="Staton M."/>
        </authorList>
    </citation>
    <scope>NUCLEOTIDE SEQUENCE [LARGE SCALE GENOMIC DNA]</scope>
    <source>
        <strain evidence="2">cv. NJ 8807/NJ 8810</strain>
        <tissue evidence="1">Young leaf</tissue>
    </source>
</reference>
<protein>
    <submittedName>
        <fullName evidence="1">Uncharacterized protein</fullName>
    </submittedName>
</protein>
<keyword evidence="2" id="KW-1185">Reference proteome</keyword>
<name>A0ACB7YTU3_9ERIC</name>
<dbReference type="Proteomes" id="UP000828048">
    <property type="component" value="Chromosome 3"/>
</dbReference>
<evidence type="ECO:0000313" key="2">
    <source>
        <dbReference type="Proteomes" id="UP000828048"/>
    </source>
</evidence>
<sequence length="257" mass="28967">MEKGIMEENLEKSGLLENFVKYRDWKFAQRLKLFVVLVSVARVFASFFLFVSFNHFILVPRPNLSFEAQLIAGKSHDLGSISCPEQPNPPAVLSAITHGVFTAFVVGAVRDLFGKIEDLDMDAKHALSFGSFTIRRLDDFYRTFTNYLELLVSHHGEKLTFSVDGIACVLALFSLILTMEECMVNGDIKKPNLGFYMSKYFTHLVTVLERYGQAIARICPDQDKQVMLIGELSSYWKNSAQLTATTIDLSDGLPVFI</sequence>